<sequence length="290" mass="31873">MSPSQWQQIQTPSRPIEVEALLRTLRPDFISPQANMNASIYELTELHRSFAVQEMSVALSGLSTGLWHLSRFVDDQPEDPDQRFTYCNVIENGPLRSPGSAGSDNVTATTTIFNTADGASAAFNPSSAEPNETPLEDDHLSLLFGPTNTSNDEVGDQQTNSSQDELRPIDVVTAQDLHLLITYSLHTSITQRRHAESQHARARLHSTLHTEKRAFWTTANGELMRQVYDKQIALTELSTRNVAEALGLYVLEVQKLCGVSLAAIMSVSALMGGCPPDVLVSFVIAAQPLW</sequence>
<organism evidence="1 2">
    <name type="scientific">Coniosporium uncinatum</name>
    <dbReference type="NCBI Taxonomy" id="93489"/>
    <lineage>
        <taxon>Eukaryota</taxon>
        <taxon>Fungi</taxon>
        <taxon>Dikarya</taxon>
        <taxon>Ascomycota</taxon>
        <taxon>Pezizomycotina</taxon>
        <taxon>Dothideomycetes</taxon>
        <taxon>Dothideomycetes incertae sedis</taxon>
        <taxon>Coniosporium</taxon>
    </lineage>
</organism>
<evidence type="ECO:0000313" key="2">
    <source>
        <dbReference type="Proteomes" id="UP001186974"/>
    </source>
</evidence>
<comment type="caution">
    <text evidence="1">The sequence shown here is derived from an EMBL/GenBank/DDBJ whole genome shotgun (WGS) entry which is preliminary data.</text>
</comment>
<protein>
    <submittedName>
        <fullName evidence="1">Uncharacterized protein</fullName>
    </submittedName>
</protein>
<proteinExistence type="predicted"/>
<gene>
    <name evidence="1" type="ORF">LTS18_006896</name>
</gene>
<dbReference type="Proteomes" id="UP001186974">
    <property type="component" value="Unassembled WGS sequence"/>
</dbReference>
<name>A0ACC3D353_9PEZI</name>
<reference evidence="1" key="1">
    <citation type="submission" date="2024-09" db="EMBL/GenBank/DDBJ databases">
        <title>Black Yeasts Isolated from many extreme environments.</title>
        <authorList>
            <person name="Coleine C."/>
            <person name="Stajich J.E."/>
            <person name="Selbmann L."/>
        </authorList>
    </citation>
    <scope>NUCLEOTIDE SEQUENCE</scope>
    <source>
        <strain evidence="1">CCFEE 5737</strain>
    </source>
</reference>
<accession>A0ACC3D353</accession>
<evidence type="ECO:0000313" key="1">
    <source>
        <dbReference type="EMBL" id="KAK3061153.1"/>
    </source>
</evidence>
<keyword evidence="2" id="KW-1185">Reference proteome</keyword>
<dbReference type="EMBL" id="JAWDJW010008030">
    <property type="protein sequence ID" value="KAK3061153.1"/>
    <property type="molecule type" value="Genomic_DNA"/>
</dbReference>